<dbReference type="EMBL" id="CM055728">
    <property type="protein sequence ID" value="KAJ8017249.1"/>
    <property type="molecule type" value="Genomic_DNA"/>
</dbReference>
<name>A0ACC2HMH6_DALPE</name>
<protein>
    <submittedName>
        <fullName evidence="1">Uncharacterized protein</fullName>
    </submittedName>
</protein>
<accession>A0ACC2HMH6</accession>
<evidence type="ECO:0000313" key="1">
    <source>
        <dbReference type="EMBL" id="KAJ8017249.1"/>
    </source>
</evidence>
<sequence length="583" mass="66577">MGDCLRKSCPCLESLWVRLFDYKNNNQDSNNGCVMDSGTHVMAEDKAPQTPNASQSSDSSIYTAMWGFEAREKKELTFQVGDLFNVISRSGDWWTARKIDKNGRVLATGIVPFNYLARGESIDAQPWYFGTMNRFEALSHLMSSENQEGAFLIRLSDKDSVGYVLSVKSSNKARHFKISERTGQFYVDQIRHFTSLIDLVDFYTRESLGTVERLGKACIRKEPIPQDLSHSTVDEWELPKDQFVVGEQLGSGYFADVHRGMWKKRINVAIKILKNDSVNDQEFQREVQILKKIRHRHLISLFAICTSSAPFYIITELMEKGNLLNVLRNPEGSELRLMSLVDMAAQVTDGMAYLEQLNSIHRDLAARNVLVGENFICKVADFGLARVIKEPFYESGDKKIPYKWSAPEAISHGRFSNKSDVWSFGILLWEMLTYGGVPYPGLNNSEVYRHIIAGYRMPAPEKCPDSIYKLMLRCWSDSPADRPDFKELRHKLENVNPYELEQRLPVWGGSSRVSATNRERFSHVNVLRGAEKTRQRRDLNRGPANQKNYDQRQLPRLPSGAQPLLQKLKAYRVAKASCSLQCL</sequence>
<dbReference type="Proteomes" id="UP001157502">
    <property type="component" value="Chromosome 1"/>
</dbReference>
<organism evidence="1 2">
    <name type="scientific">Dallia pectoralis</name>
    <name type="common">Alaska blackfish</name>
    <dbReference type="NCBI Taxonomy" id="75939"/>
    <lineage>
        <taxon>Eukaryota</taxon>
        <taxon>Metazoa</taxon>
        <taxon>Chordata</taxon>
        <taxon>Craniata</taxon>
        <taxon>Vertebrata</taxon>
        <taxon>Euteleostomi</taxon>
        <taxon>Actinopterygii</taxon>
        <taxon>Neopterygii</taxon>
        <taxon>Teleostei</taxon>
        <taxon>Protacanthopterygii</taxon>
        <taxon>Esociformes</taxon>
        <taxon>Umbridae</taxon>
        <taxon>Dallia</taxon>
    </lineage>
</organism>
<reference evidence="1" key="1">
    <citation type="submission" date="2021-05" db="EMBL/GenBank/DDBJ databases">
        <authorList>
            <person name="Pan Q."/>
            <person name="Jouanno E."/>
            <person name="Zahm M."/>
            <person name="Klopp C."/>
            <person name="Cabau C."/>
            <person name="Louis A."/>
            <person name="Berthelot C."/>
            <person name="Parey E."/>
            <person name="Roest Crollius H."/>
            <person name="Montfort J."/>
            <person name="Robinson-Rechavi M."/>
            <person name="Bouchez O."/>
            <person name="Lampietro C."/>
            <person name="Lopez Roques C."/>
            <person name="Donnadieu C."/>
            <person name="Postlethwait J."/>
            <person name="Bobe J."/>
            <person name="Dillon D."/>
            <person name="Chandos A."/>
            <person name="von Hippel F."/>
            <person name="Guiguen Y."/>
        </authorList>
    </citation>
    <scope>NUCLEOTIDE SEQUENCE</scope>
    <source>
        <strain evidence="1">YG-Jan2019</strain>
    </source>
</reference>
<evidence type="ECO:0000313" key="2">
    <source>
        <dbReference type="Proteomes" id="UP001157502"/>
    </source>
</evidence>
<comment type="caution">
    <text evidence="1">The sequence shown here is derived from an EMBL/GenBank/DDBJ whole genome shotgun (WGS) entry which is preliminary data.</text>
</comment>
<gene>
    <name evidence="1" type="ORF">DPEC_G00015840</name>
</gene>
<keyword evidence="2" id="KW-1185">Reference proteome</keyword>
<proteinExistence type="predicted"/>